<name>A0A8S9JU54_BRACR</name>
<feature type="transmembrane region" description="Helical" evidence="2">
    <location>
        <begin position="177"/>
        <end position="195"/>
    </location>
</feature>
<feature type="transmembrane region" description="Helical" evidence="2">
    <location>
        <begin position="150"/>
        <end position="171"/>
    </location>
</feature>
<evidence type="ECO:0000256" key="1">
    <source>
        <dbReference type="ARBA" id="ARBA00008572"/>
    </source>
</evidence>
<keyword evidence="2" id="KW-0472">Membrane</keyword>
<dbReference type="Pfam" id="PF13906">
    <property type="entry name" value="AA_permease_C"/>
    <property type="match status" value="1"/>
</dbReference>
<reference evidence="5" key="1">
    <citation type="submission" date="2019-12" db="EMBL/GenBank/DDBJ databases">
        <title>Genome sequencing and annotation of Brassica cretica.</title>
        <authorList>
            <person name="Studholme D.J."/>
            <person name="Sarris P.F."/>
        </authorList>
    </citation>
    <scope>NUCLEOTIDE SEQUENCE</scope>
    <source>
        <strain evidence="5">PFS-102/07</strain>
        <tissue evidence="5">Leaf</tissue>
    </source>
</reference>
<feature type="domain" description="F-box" evidence="3">
    <location>
        <begin position="23"/>
        <end position="56"/>
    </location>
</feature>
<feature type="domain" description="Cationic amino acid transporter C-terminal" evidence="4">
    <location>
        <begin position="150"/>
        <end position="200"/>
    </location>
</feature>
<keyword evidence="2" id="KW-1133">Transmembrane helix</keyword>
<sequence>MMTPKVEMIGSNKTIRNDPMLILDLVILVMERLSFVDFHRARCVSSVWYSASKSCRMRQANPWLVLFPADVLHLPLESIDDSCKLFDPVDNKTYTVRDLGSDILRTSCLASYNSWFLMLDRKTRFYLLNMLTRERIHLPSLDSMESTEGFLCPFVPYLPVLCILINTYLIINIGAGTWIRVLIWLLIGSLIYLFYGRSHSLLNNAGYVPTTCTGETTDRLV</sequence>
<comment type="caution">
    <text evidence="5">The sequence shown here is derived from an EMBL/GenBank/DDBJ whole genome shotgun (WGS) entry which is preliminary data.</text>
</comment>
<organism evidence="5">
    <name type="scientific">Brassica cretica</name>
    <name type="common">Mustard</name>
    <dbReference type="NCBI Taxonomy" id="69181"/>
    <lineage>
        <taxon>Eukaryota</taxon>
        <taxon>Viridiplantae</taxon>
        <taxon>Streptophyta</taxon>
        <taxon>Embryophyta</taxon>
        <taxon>Tracheophyta</taxon>
        <taxon>Spermatophyta</taxon>
        <taxon>Magnoliopsida</taxon>
        <taxon>eudicotyledons</taxon>
        <taxon>Gunneridae</taxon>
        <taxon>Pentapetalae</taxon>
        <taxon>rosids</taxon>
        <taxon>malvids</taxon>
        <taxon>Brassicales</taxon>
        <taxon>Brassicaceae</taxon>
        <taxon>Brassiceae</taxon>
        <taxon>Brassica</taxon>
    </lineage>
</organism>
<evidence type="ECO:0000259" key="3">
    <source>
        <dbReference type="Pfam" id="PF00646"/>
    </source>
</evidence>
<protein>
    <recommendedName>
        <fullName evidence="6">Cationic amino acid transporter C-terminal domain-containing protein</fullName>
    </recommendedName>
</protein>
<dbReference type="PANTHER" id="PTHR43243:SF15">
    <property type="entry name" value="CATIONIC AMINO ACID TRANSPORTER 4, VACUOLAR"/>
    <property type="match status" value="1"/>
</dbReference>
<comment type="similarity">
    <text evidence="1">Belongs to the amino acid-polyamine-organocation (APC) superfamily. Cationic amino acid transporter (CAT) (TC 2.A.3.3) family.</text>
</comment>
<dbReference type="InterPro" id="IPR001810">
    <property type="entry name" value="F-box_dom"/>
</dbReference>
<dbReference type="InterPro" id="IPR029485">
    <property type="entry name" value="CAT_C"/>
</dbReference>
<evidence type="ECO:0008006" key="6">
    <source>
        <dbReference type="Google" id="ProtNLM"/>
    </source>
</evidence>
<proteinExistence type="inferred from homology"/>
<accession>A0A8S9JU54</accession>
<evidence type="ECO:0000313" key="5">
    <source>
        <dbReference type="EMBL" id="KAF2584987.1"/>
    </source>
</evidence>
<keyword evidence="2" id="KW-0812">Transmembrane</keyword>
<dbReference type="PANTHER" id="PTHR43243">
    <property type="entry name" value="INNER MEMBRANE TRANSPORTER YGJI-RELATED"/>
    <property type="match status" value="1"/>
</dbReference>
<evidence type="ECO:0000259" key="4">
    <source>
        <dbReference type="Pfam" id="PF13906"/>
    </source>
</evidence>
<evidence type="ECO:0000256" key="2">
    <source>
        <dbReference type="SAM" id="Phobius"/>
    </source>
</evidence>
<dbReference type="Pfam" id="PF00646">
    <property type="entry name" value="F-box"/>
    <property type="match status" value="1"/>
</dbReference>
<dbReference type="AlphaFoldDB" id="A0A8S9JU54"/>
<dbReference type="EMBL" id="QGKY02000246">
    <property type="protein sequence ID" value="KAF2584987.1"/>
    <property type="molecule type" value="Genomic_DNA"/>
</dbReference>
<gene>
    <name evidence="5" type="ORF">F2Q70_00037790</name>
</gene>
<dbReference type="GO" id="GO:0015171">
    <property type="term" value="F:amino acid transmembrane transporter activity"/>
    <property type="evidence" value="ECO:0007669"/>
    <property type="project" value="TreeGrafter"/>
</dbReference>